<dbReference type="AlphaFoldDB" id="A0AB33AIT5"/>
<proteinExistence type="predicted"/>
<reference evidence="1 2" key="1">
    <citation type="journal article" date="2013" name="Genome Announc.">
        <title>Complete Genome Sequence of Mycobacterium massiliense Clinical Strain Asan 50594, Belonging to the Type II Genotype.</title>
        <authorList>
            <person name="Kim B.J."/>
            <person name="Kim B.R."/>
            <person name="Hong S.H."/>
            <person name="Seok S.H."/>
            <person name="Kook Y.H."/>
            <person name="Kim B.J."/>
        </authorList>
    </citation>
    <scope>NUCLEOTIDE SEQUENCE [LARGE SCALE GENOMIC DNA]</scope>
    <source>
        <strain evidence="1 2">50594</strain>
    </source>
</reference>
<gene>
    <name evidence="1" type="ORF">MASS_1p0102</name>
</gene>
<sequence>MRHYMSTAQAAEYLGITRDALHARIRVGEFEPPDVLIGDRFQGWSPETVEKFRQKQAGIGYFYDTQGLVTVITQIRTTAERIRTYGNHLGVAADGFTWTVPENLHVVAARLESSLRGRLALDAENAAVLAAVDTEVAAAWRSEEPPAKERADDQTVTRVDLTIDPVETFTATHATRQDRTAQLLTASQELAAVIWRLPKVFDNPVSRLSARAIAVEKSVIDNKLDKLTGPE</sequence>
<dbReference type="EMBL" id="CP004375">
    <property type="protein sequence ID" value="AGM31662.1"/>
    <property type="molecule type" value="Genomic_DNA"/>
</dbReference>
<dbReference type="KEGG" id="mabb:MASS_1p0102"/>
<geneLocation type="plasmid" evidence="1 2">
    <name>1</name>
</geneLocation>
<name>A0AB33AIT5_9MYCO</name>
<accession>A0AB33AIT5</accession>
<evidence type="ECO:0000313" key="2">
    <source>
        <dbReference type="Proteomes" id="UP000013961"/>
    </source>
</evidence>
<organism evidence="1 2">
    <name type="scientific">Mycobacteroides abscessus subsp. bolletii 50594</name>
    <dbReference type="NCBI Taxonomy" id="1303024"/>
    <lineage>
        <taxon>Bacteria</taxon>
        <taxon>Bacillati</taxon>
        <taxon>Actinomycetota</taxon>
        <taxon>Actinomycetes</taxon>
        <taxon>Mycobacteriales</taxon>
        <taxon>Mycobacteriaceae</taxon>
        <taxon>Mycobacteroides</taxon>
        <taxon>Mycobacteroides abscessus</taxon>
    </lineage>
</organism>
<dbReference type="Proteomes" id="UP000013961">
    <property type="component" value="Plasmid 1"/>
</dbReference>
<protein>
    <recommendedName>
        <fullName evidence="3">Helix-turn-helix domain-containing protein</fullName>
    </recommendedName>
</protein>
<keyword evidence="1" id="KW-0614">Plasmid</keyword>
<evidence type="ECO:0008006" key="3">
    <source>
        <dbReference type="Google" id="ProtNLM"/>
    </source>
</evidence>
<evidence type="ECO:0000313" key="1">
    <source>
        <dbReference type="EMBL" id="AGM31662.1"/>
    </source>
</evidence>